<evidence type="ECO:0000313" key="1">
    <source>
        <dbReference type="EMBL" id="NEW08811.1"/>
    </source>
</evidence>
<dbReference type="RefSeq" id="WP_163952059.1">
    <property type="nucleotide sequence ID" value="NZ_JAAIKC010000011.1"/>
</dbReference>
<dbReference type="AlphaFoldDB" id="A0A6G4A4R5"/>
<organism evidence="1">
    <name type="scientific">Paenibacillus sp. SYP-B3998</name>
    <dbReference type="NCBI Taxonomy" id="2678564"/>
    <lineage>
        <taxon>Bacteria</taxon>
        <taxon>Bacillati</taxon>
        <taxon>Bacillota</taxon>
        <taxon>Bacilli</taxon>
        <taxon>Bacillales</taxon>
        <taxon>Paenibacillaceae</taxon>
        <taxon>Paenibacillus</taxon>
    </lineage>
</organism>
<protein>
    <submittedName>
        <fullName evidence="1">Uncharacterized protein</fullName>
    </submittedName>
</protein>
<sequence>MKPTLELQEIIVALGIDLERFRIWQQSELPRPEASSLEDKSMDAPDVYEMVF</sequence>
<reference evidence="1" key="1">
    <citation type="submission" date="2020-02" db="EMBL/GenBank/DDBJ databases">
        <authorList>
            <person name="Shen X.-R."/>
            <person name="Zhang Y.-X."/>
        </authorList>
    </citation>
    <scope>NUCLEOTIDE SEQUENCE</scope>
    <source>
        <strain evidence="1">SYP-B3998</strain>
    </source>
</reference>
<gene>
    <name evidence="1" type="ORF">GK047_22705</name>
</gene>
<proteinExistence type="predicted"/>
<accession>A0A6G4A4R5</accession>
<comment type="caution">
    <text evidence="1">The sequence shown here is derived from an EMBL/GenBank/DDBJ whole genome shotgun (WGS) entry which is preliminary data.</text>
</comment>
<dbReference type="EMBL" id="JAAIKC010000011">
    <property type="protein sequence ID" value="NEW08811.1"/>
    <property type="molecule type" value="Genomic_DNA"/>
</dbReference>
<name>A0A6G4A4R5_9BACL</name>